<feature type="signal peptide" evidence="2">
    <location>
        <begin position="1"/>
        <end position="24"/>
    </location>
</feature>
<dbReference type="InterPro" id="IPR050188">
    <property type="entry name" value="RluA_PseudoU_synthase"/>
</dbReference>
<dbReference type="PANTHER" id="PTHR21600">
    <property type="entry name" value="MITOCHONDRIAL RNA PSEUDOURIDINE SYNTHASE"/>
    <property type="match status" value="1"/>
</dbReference>
<dbReference type="AlphaFoldDB" id="W7TSU3"/>
<dbReference type="Gene3D" id="3.30.2350.10">
    <property type="entry name" value="Pseudouridine synthase"/>
    <property type="match status" value="1"/>
</dbReference>
<dbReference type="InterPro" id="IPR006145">
    <property type="entry name" value="PsdUridine_synth_RsuA/RluA"/>
</dbReference>
<reference evidence="4 5" key="1">
    <citation type="journal article" date="2014" name="Mol. Plant">
        <title>Chromosome Scale Genome Assembly and Transcriptome Profiling of Nannochloropsis gaditana in Nitrogen Depletion.</title>
        <authorList>
            <person name="Corteggiani Carpinelli E."/>
            <person name="Telatin A."/>
            <person name="Vitulo N."/>
            <person name="Forcato C."/>
            <person name="D'Angelo M."/>
            <person name="Schiavon R."/>
            <person name="Vezzi A."/>
            <person name="Giacometti G.M."/>
            <person name="Morosinotto T."/>
            <person name="Valle G."/>
        </authorList>
    </citation>
    <scope>NUCLEOTIDE SEQUENCE [LARGE SCALE GENOMIC DNA]</scope>
    <source>
        <strain evidence="4 5">B-31</strain>
    </source>
</reference>
<proteinExistence type="inferred from homology"/>
<evidence type="ECO:0000256" key="2">
    <source>
        <dbReference type="SAM" id="SignalP"/>
    </source>
</evidence>
<evidence type="ECO:0000256" key="1">
    <source>
        <dbReference type="ARBA" id="ARBA00010876"/>
    </source>
</evidence>
<dbReference type="SUPFAM" id="SSF55120">
    <property type="entry name" value="Pseudouridine synthase"/>
    <property type="match status" value="1"/>
</dbReference>
<evidence type="ECO:0000313" key="5">
    <source>
        <dbReference type="Proteomes" id="UP000019335"/>
    </source>
</evidence>
<dbReference type="GO" id="GO:0000455">
    <property type="term" value="P:enzyme-directed rRNA pseudouridine synthesis"/>
    <property type="evidence" value="ECO:0007669"/>
    <property type="project" value="TreeGrafter"/>
</dbReference>
<dbReference type="InterPro" id="IPR020103">
    <property type="entry name" value="PsdUridine_synth_cat_dom_sf"/>
</dbReference>
<dbReference type="CDD" id="cd02869">
    <property type="entry name" value="PseudoU_synth_RluA_like"/>
    <property type="match status" value="1"/>
</dbReference>
<evidence type="ECO:0000313" key="4">
    <source>
        <dbReference type="EMBL" id="EWM29222.1"/>
    </source>
</evidence>
<dbReference type="PANTHER" id="PTHR21600:SF87">
    <property type="entry name" value="RNA PSEUDOURIDYLATE SYNTHASE DOMAIN-CONTAINING PROTEIN 1"/>
    <property type="match status" value="1"/>
</dbReference>
<sequence length="420" mass="47047">MTTPKLWRFIAALDLIFCTTPAMSFLHVPLQLKISEPVYENQGRRRDQDKNSGGVNQVYVKHQAPASSYNQIHRNSFLYLTKSPLLRAHGAGHVPTTESLHALDLSAAAKGQTVEEVLLLAQLPRDIVAKALTSFPGLRDCHPHAEVLGRLHHLNFIIQQGVYSFSEALHLIANQPQFLEMPFSIVYEDDDLVVINKPSDVRMDVPQRKGVQGQRKWPMEFTCSDWLDTPGLIEPPLEKKRFCHNLDSATSGILCVARNQAAAARVVELFSKRMVEKEYLAVVFGHVSSTADSDTLFIDAPIEKDPHSDFRMRIGPEGKSAQTQVEVLERGFLRLQGPHFNAPVSKLRLKPITGRRHQLRVHTMSLGYGIVGDTYVGDWASYRMMLHAHKLGLPMAPDKHLQLVTVDPFQALISPQPLTG</sequence>
<gene>
    <name evidence="4" type="ORF">Naga_100203g8</name>
</gene>
<comment type="similarity">
    <text evidence="1">Belongs to the pseudouridine synthase RluA family.</text>
</comment>
<feature type="chain" id="PRO_5004901185" evidence="2">
    <location>
        <begin position="25"/>
        <end position="420"/>
    </location>
</feature>
<dbReference type="OrthoDB" id="428658at2759"/>
<feature type="domain" description="Pseudouridine synthase RsuA/RluA-like" evidence="3">
    <location>
        <begin position="191"/>
        <end position="363"/>
    </location>
</feature>
<keyword evidence="5" id="KW-1185">Reference proteome</keyword>
<dbReference type="GO" id="GO:0009982">
    <property type="term" value="F:pseudouridine synthase activity"/>
    <property type="evidence" value="ECO:0007669"/>
    <property type="project" value="InterPro"/>
</dbReference>
<protein>
    <submittedName>
        <fullName evidence="4">Pseudouridine synthase</fullName>
    </submittedName>
</protein>
<dbReference type="Pfam" id="PF00849">
    <property type="entry name" value="PseudoU_synth_2"/>
    <property type="match status" value="1"/>
</dbReference>
<accession>W7TSU3</accession>
<dbReference type="Proteomes" id="UP000019335">
    <property type="component" value="Chromosome 3"/>
</dbReference>
<organism evidence="4 5">
    <name type="scientific">Nannochloropsis gaditana</name>
    <dbReference type="NCBI Taxonomy" id="72520"/>
    <lineage>
        <taxon>Eukaryota</taxon>
        <taxon>Sar</taxon>
        <taxon>Stramenopiles</taxon>
        <taxon>Ochrophyta</taxon>
        <taxon>Eustigmatophyceae</taxon>
        <taxon>Eustigmatales</taxon>
        <taxon>Monodopsidaceae</taxon>
        <taxon>Nannochloropsis</taxon>
    </lineage>
</organism>
<dbReference type="GO" id="GO:0003723">
    <property type="term" value="F:RNA binding"/>
    <property type="evidence" value="ECO:0007669"/>
    <property type="project" value="InterPro"/>
</dbReference>
<evidence type="ECO:0000259" key="3">
    <source>
        <dbReference type="Pfam" id="PF00849"/>
    </source>
</evidence>
<keyword evidence="2" id="KW-0732">Signal</keyword>
<name>W7TSU3_9STRA</name>
<dbReference type="EMBL" id="AZIL01000176">
    <property type="protein sequence ID" value="EWM29222.1"/>
    <property type="molecule type" value="Genomic_DNA"/>
</dbReference>
<comment type="caution">
    <text evidence="4">The sequence shown here is derived from an EMBL/GenBank/DDBJ whole genome shotgun (WGS) entry which is preliminary data.</text>
</comment>